<dbReference type="Proteomes" id="UP000076858">
    <property type="component" value="Unassembled WGS sequence"/>
</dbReference>
<comment type="caution">
    <text evidence="2">The sequence shown here is derived from an EMBL/GenBank/DDBJ whole genome shotgun (WGS) entry which is preliminary data.</text>
</comment>
<name>A0A162C6U7_9CRUS</name>
<reference evidence="2 3" key="1">
    <citation type="submission" date="2016-03" db="EMBL/GenBank/DDBJ databases">
        <title>EvidentialGene: Evidence-directed Construction of Genes on Genomes.</title>
        <authorList>
            <person name="Gilbert D.G."/>
            <person name="Choi J.-H."/>
            <person name="Mockaitis K."/>
            <person name="Colbourne J."/>
            <person name="Pfrender M."/>
        </authorList>
    </citation>
    <scope>NUCLEOTIDE SEQUENCE [LARGE SCALE GENOMIC DNA]</scope>
    <source>
        <strain evidence="2 3">Xinb3</strain>
        <tissue evidence="2">Complete organism</tissue>
    </source>
</reference>
<dbReference type="AlphaFoldDB" id="A0A162C6U7"/>
<proteinExistence type="predicted"/>
<organism evidence="2 3">
    <name type="scientific">Daphnia magna</name>
    <dbReference type="NCBI Taxonomy" id="35525"/>
    <lineage>
        <taxon>Eukaryota</taxon>
        <taxon>Metazoa</taxon>
        <taxon>Ecdysozoa</taxon>
        <taxon>Arthropoda</taxon>
        <taxon>Crustacea</taxon>
        <taxon>Branchiopoda</taxon>
        <taxon>Diplostraca</taxon>
        <taxon>Cladocera</taxon>
        <taxon>Anomopoda</taxon>
        <taxon>Daphniidae</taxon>
        <taxon>Daphnia</taxon>
    </lineage>
</organism>
<keyword evidence="3" id="KW-1185">Reference proteome</keyword>
<accession>A0A162C6U7</accession>
<gene>
    <name evidence="2" type="ORF">APZ42_001754</name>
</gene>
<feature type="region of interest" description="Disordered" evidence="1">
    <location>
        <begin position="48"/>
        <end position="70"/>
    </location>
</feature>
<sequence>MLLYTYPLPSTANCSTIGGCRTTKLCKDQNSSREVQANVSTKINKDDLAHTHNNSDAQRGAIRVPKEKIL</sequence>
<evidence type="ECO:0000256" key="1">
    <source>
        <dbReference type="SAM" id="MobiDB-lite"/>
    </source>
</evidence>
<protein>
    <submittedName>
        <fullName evidence="2">Uncharacterized protein</fullName>
    </submittedName>
</protein>
<dbReference type="EMBL" id="LRGB01006625">
    <property type="protein sequence ID" value="KZS01551.1"/>
    <property type="molecule type" value="Genomic_DNA"/>
</dbReference>
<evidence type="ECO:0000313" key="2">
    <source>
        <dbReference type="EMBL" id="KZS01551.1"/>
    </source>
</evidence>
<evidence type="ECO:0000313" key="3">
    <source>
        <dbReference type="Proteomes" id="UP000076858"/>
    </source>
</evidence>